<dbReference type="Proteomes" id="UP001209854">
    <property type="component" value="Unassembled WGS sequence"/>
</dbReference>
<gene>
    <name evidence="1" type="ORF">NX722_26810</name>
</gene>
<accession>A0ABT3N3G8</accession>
<dbReference type="RefSeq" id="WP_262565884.1">
    <property type="nucleotide sequence ID" value="NZ_JAPFCC010000001.1"/>
</dbReference>
<reference evidence="1 2" key="1">
    <citation type="submission" date="2022-10" db="EMBL/GenBank/DDBJ databases">
        <title>High-quality genome sequences of two octocoral-associated bacteria, Endozoicomonas euniceicola EF212 and Endozoicomonas gorgoniicola PS125.</title>
        <authorList>
            <person name="Chiou Y.-J."/>
            <person name="Chen Y.-H."/>
        </authorList>
    </citation>
    <scope>NUCLEOTIDE SEQUENCE [LARGE SCALE GENOMIC DNA]</scope>
    <source>
        <strain evidence="1 2">PS125</strain>
    </source>
</reference>
<name>A0ABT3N3G8_9GAMM</name>
<keyword evidence="2" id="KW-1185">Reference proteome</keyword>
<protein>
    <submittedName>
        <fullName evidence="1">Uncharacterized protein</fullName>
    </submittedName>
</protein>
<organism evidence="1 2">
    <name type="scientific">Endozoicomonas gorgoniicola</name>
    <dbReference type="NCBI Taxonomy" id="1234144"/>
    <lineage>
        <taxon>Bacteria</taxon>
        <taxon>Pseudomonadati</taxon>
        <taxon>Pseudomonadota</taxon>
        <taxon>Gammaproteobacteria</taxon>
        <taxon>Oceanospirillales</taxon>
        <taxon>Endozoicomonadaceae</taxon>
        <taxon>Endozoicomonas</taxon>
    </lineage>
</organism>
<evidence type="ECO:0000313" key="1">
    <source>
        <dbReference type="EMBL" id="MCW7556174.1"/>
    </source>
</evidence>
<sequence length="229" mass="26113">MANRFVFVLCFSAASILADNSTTRGYLIVNMTGLMGHTLDGYSFYLAGEDGHRVLLRRINELPTEVAGEQFTQDSEYFGNHFFGSIAGEYYTRTFSHSHIFSFDLPAHYPYQSVDSQDPQSSYYQLLYLDNAGNHPHSFVNSAFRPDRNSLPLTVLYQFTGSDLMLRANRWYGYTGSPAVYFPDEQDNSRRTLYTTLILPSANISQSFPEGYNRSPADNSYRHCESLSW</sequence>
<evidence type="ECO:0000313" key="2">
    <source>
        <dbReference type="Proteomes" id="UP001209854"/>
    </source>
</evidence>
<proteinExistence type="predicted"/>
<dbReference type="EMBL" id="JAPFCC010000001">
    <property type="protein sequence ID" value="MCW7556174.1"/>
    <property type="molecule type" value="Genomic_DNA"/>
</dbReference>
<comment type="caution">
    <text evidence="1">The sequence shown here is derived from an EMBL/GenBank/DDBJ whole genome shotgun (WGS) entry which is preliminary data.</text>
</comment>